<keyword evidence="3" id="KW-0378">Hydrolase</keyword>
<name>A0ABW5KJ39_9SPHI</name>
<comment type="caution">
    <text evidence="6">The sequence shown here is derived from an EMBL/GenBank/DDBJ whole genome shotgun (WGS) entry which is preliminary data.</text>
</comment>
<proteinExistence type="inferred from homology"/>
<dbReference type="PANTHER" id="PTHR42693:SF53">
    <property type="entry name" value="ENDO-4-O-SULFATASE"/>
    <property type="match status" value="1"/>
</dbReference>
<keyword evidence="7" id="KW-1185">Reference proteome</keyword>
<evidence type="ECO:0000313" key="7">
    <source>
        <dbReference type="Proteomes" id="UP001597545"/>
    </source>
</evidence>
<sequence length="506" mass="57787">MKTIIWKDMGTRFFTKSRFLLLLMLGVEVSVFAQQKHPNIIYIYADDMGYGELGVYGQTQIKTPHLDNMAEEGIRFTQHYSSAPVCAPSRAMLLTGRHAGHAYIRGNYEMGGFQDSTEGGQMPLPEGIMTIPNMLKNKGYKTAIVGKWGLGMSFTTGDPQKQGFDYAYGFLDQKQAHNYYPTHLWENGQWVTLDNPYVFVHQSIKPEDARDEAFEQFHGNDYAPAKMTQKALQFITDNTTHSFFLYLPYTIPHVGLQVPKTYVDRYVGQFPQEEPYYGENGYNPSRYPLSTYAAMITYLDDQVGILLARLKELGLDKNTLVLFSSDNGATFNGGVQPEFFNSAGGLRGLKMDVFEGGIRVPLIARWPGHIQPGTVSDHISVQYDMMATFAELTGQKDIDSDGISLLPTLLGHKDEQELHRYLYFEYPEKGGQIAIRMGPWKAIKLNVRKKGYAHSPWQLYNLEDDRAERNDVAHRHPELLRQFDRIVQKEHQQAPIREWEFVDPKF</sequence>
<evidence type="ECO:0000256" key="1">
    <source>
        <dbReference type="ARBA" id="ARBA00008779"/>
    </source>
</evidence>
<evidence type="ECO:0000256" key="3">
    <source>
        <dbReference type="ARBA" id="ARBA00022801"/>
    </source>
</evidence>
<reference evidence="7" key="1">
    <citation type="journal article" date="2019" name="Int. J. Syst. Evol. Microbiol.">
        <title>The Global Catalogue of Microorganisms (GCM) 10K type strain sequencing project: providing services to taxonomists for standard genome sequencing and annotation.</title>
        <authorList>
            <consortium name="The Broad Institute Genomics Platform"/>
            <consortium name="The Broad Institute Genome Sequencing Center for Infectious Disease"/>
            <person name="Wu L."/>
            <person name="Ma J."/>
        </authorList>
    </citation>
    <scope>NUCLEOTIDE SEQUENCE [LARGE SCALE GENOMIC DNA]</scope>
    <source>
        <strain evidence="7">KCTC 42662</strain>
    </source>
</reference>
<dbReference type="Proteomes" id="UP001597545">
    <property type="component" value="Unassembled WGS sequence"/>
</dbReference>
<dbReference type="PROSITE" id="PS00523">
    <property type="entry name" value="SULFATASE_1"/>
    <property type="match status" value="1"/>
</dbReference>
<gene>
    <name evidence="6" type="ORF">ACFSR5_11720</name>
</gene>
<dbReference type="CDD" id="cd16145">
    <property type="entry name" value="ARS_like"/>
    <property type="match status" value="1"/>
</dbReference>
<keyword evidence="4" id="KW-0106">Calcium</keyword>
<accession>A0ABW5KJ39</accession>
<comment type="similarity">
    <text evidence="1">Belongs to the sulfatase family.</text>
</comment>
<protein>
    <submittedName>
        <fullName evidence="6">Arylsulfatase</fullName>
    </submittedName>
</protein>
<dbReference type="InterPro" id="IPR017850">
    <property type="entry name" value="Alkaline_phosphatase_core_sf"/>
</dbReference>
<dbReference type="SUPFAM" id="SSF53649">
    <property type="entry name" value="Alkaline phosphatase-like"/>
    <property type="match status" value="1"/>
</dbReference>
<dbReference type="EMBL" id="JBHULR010000004">
    <property type="protein sequence ID" value="MFD2548310.1"/>
    <property type="molecule type" value="Genomic_DNA"/>
</dbReference>
<dbReference type="PANTHER" id="PTHR42693">
    <property type="entry name" value="ARYLSULFATASE FAMILY MEMBER"/>
    <property type="match status" value="1"/>
</dbReference>
<dbReference type="InterPro" id="IPR000917">
    <property type="entry name" value="Sulfatase_N"/>
</dbReference>
<dbReference type="InterPro" id="IPR024607">
    <property type="entry name" value="Sulfatase_CS"/>
</dbReference>
<organism evidence="6 7">
    <name type="scientific">Sphingobacterium suaedae</name>
    <dbReference type="NCBI Taxonomy" id="1686402"/>
    <lineage>
        <taxon>Bacteria</taxon>
        <taxon>Pseudomonadati</taxon>
        <taxon>Bacteroidota</taxon>
        <taxon>Sphingobacteriia</taxon>
        <taxon>Sphingobacteriales</taxon>
        <taxon>Sphingobacteriaceae</taxon>
        <taxon>Sphingobacterium</taxon>
    </lineage>
</organism>
<evidence type="ECO:0000313" key="6">
    <source>
        <dbReference type="EMBL" id="MFD2548310.1"/>
    </source>
</evidence>
<evidence type="ECO:0000256" key="2">
    <source>
        <dbReference type="ARBA" id="ARBA00022723"/>
    </source>
</evidence>
<feature type="domain" description="Sulfatase N-terminal" evidence="5">
    <location>
        <begin position="38"/>
        <end position="394"/>
    </location>
</feature>
<dbReference type="InterPro" id="IPR050738">
    <property type="entry name" value="Sulfatase"/>
</dbReference>
<evidence type="ECO:0000259" key="5">
    <source>
        <dbReference type="Pfam" id="PF00884"/>
    </source>
</evidence>
<dbReference type="Gene3D" id="3.40.720.10">
    <property type="entry name" value="Alkaline Phosphatase, subunit A"/>
    <property type="match status" value="1"/>
</dbReference>
<dbReference type="Pfam" id="PF00884">
    <property type="entry name" value="Sulfatase"/>
    <property type="match status" value="1"/>
</dbReference>
<dbReference type="RefSeq" id="WP_380903941.1">
    <property type="nucleotide sequence ID" value="NZ_JBHUEG010000001.1"/>
</dbReference>
<evidence type="ECO:0000256" key="4">
    <source>
        <dbReference type="ARBA" id="ARBA00022837"/>
    </source>
</evidence>
<keyword evidence="2" id="KW-0479">Metal-binding</keyword>
<dbReference type="Gene3D" id="3.30.1120.10">
    <property type="match status" value="1"/>
</dbReference>